<sequence length="230" mass="25567">MSCILSIETSTDVCSVAVSQDGTCIFEKEDSSGPNHAVKLGVFVDEALSFIDSHLIPLDAVAVSCGPGSYTGLRIGVSMAKGICYGRSVKLLSVPTLHLLCVPVLLREQIQEENALLCPMLDARRMEVYAQLFDRALNEVRPIQADVVDADTYKSYLDERPVYFFGNGAEKCIEVINHPNAHLIKNVEPLAKNMFPLAEKRMMNEQFEDVAYFVPFYLKDFVAKTPKKLL</sequence>
<protein>
    <submittedName>
        <fullName evidence="2">tRNA (Adenosine(37)-N6)-threonylcarbamoyltransferase complex dimerization subunit type 1 TsaB</fullName>
    </submittedName>
</protein>
<name>A0A2N6Q347_9BACT</name>
<dbReference type="GO" id="GO:0002949">
    <property type="term" value="P:tRNA threonylcarbamoyladenosine modification"/>
    <property type="evidence" value="ECO:0007669"/>
    <property type="project" value="InterPro"/>
</dbReference>
<dbReference type="InterPro" id="IPR000905">
    <property type="entry name" value="Gcp-like_dom"/>
</dbReference>
<dbReference type="Gene3D" id="3.30.420.40">
    <property type="match status" value="2"/>
</dbReference>
<dbReference type="GO" id="GO:0005829">
    <property type="term" value="C:cytosol"/>
    <property type="evidence" value="ECO:0007669"/>
    <property type="project" value="TreeGrafter"/>
</dbReference>
<dbReference type="Proteomes" id="UP000235661">
    <property type="component" value="Unassembled WGS sequence"/>
</dbReference>
<dbReference type="SUPFAM" id="SSF53067">
    <property type="entry name" value="Actin-like ATPase domain"/>
    <property type="match status" value="2"/>
</dbReference>
<accession>A0A2N6Q347</accession>
<comment type="caution">
    <text evidence="2">The sequence shown here is derived from an EMBL/GenBank/DDBJ whole genome shotgun (WGS) entry which is preliminary data.</text>
</comment>
<dbReference type="PANTHER" id="PTHR11735:SF11">
    <property type="entry name" value="TRNA THREONYLCARBAMOYLADENOSINE BIOSYNTHESIS PROTEIN TSAB"/>
    <property type="match status" value="1"/>
</dbReference>
<feature type="domain" description="Gcp-like" evidence="1">
    <location>
        <begin position="34"/>
        <end position="225"/>
    </location>
</feature>
<dbReference type="RefSeq" id="WP_025072890.1">
    <property type="nucleotide sequence ID" value="NZ_CALTZV010000001.1"/>
</dbReference>
<evidence type="ECO:0000259" key="1">
    <source>
        <dbReference type="Pfam" id="PF00814"/>
    </source>
</evidence>
<dbReference type="CDD" id="cd24032">
    <property type="entry name" value="ASKHA_NBD_TsaB"/>
    <property type="match status" value="1"/>
</dbReference>
<dbReference type="GeneID" id="93330403"/>
<gene>
    <name evidence="2" type="primary">tsaB</name>
    <name evidence="2" type="ORF">CJ232_11240</name>
</gene>
<keyword evidence="2" id="KW-0808">Transferase</keyword>
<dbReference type="PANTHER" id="PTHR11735">
    <property type="entry name" value="TRNA N6-ADENOSINE THREONYLCARBAMOYLTRANSFERASE"/>
    <property type="match status" value="1"/>
</dbReference>
<dbReference type="NCBIfam" id="TIGR03725">
    <property type="entry name" value="T6A_YeaZ"/>
    <property type="match status" value="1"/>
</dbReference>
<proteinExistence type="predicted"/>
<evidence type="ECO:0000313" key="2">
    <source>
        <dbReference type="EMBL" id="PMC07413.1"/>
    </source>
</evidence>
<dbReference type="STRING" id="1122992.GCA_000455445_01172"/>
<dbReference type="EMBL" id="PNGI01000036">
    <property type="protein sequence ID" value="PMC07413.1"/>
    <property type="molecule type" value="Genomic_DNA"/>
</dbReference>
<reference evidence="2 3" key="1">
    <citation type="submission" date="2017-09" db="EMBL/GenBank/DDBJ databases">
        <title>Bacterial strain isolated from the female urinary microbiota.</title>
        <authorList>
            <person name="Thomas-White K."/>
            <person name="Kumar N."/>
            <person name="Forster S."/>
            <person name="Putonti C."/>
            <person name="Lawley T."/>
            <person name="Wolfe A.J."/>
        </authorList>
    </citation>
    <scope>NUCLEOTIDE SEQUENCE [LARGE SCALE GENOMIC DNA]</scope>
    <source>
        <strain evidence="2 3">UMB0818</strain>
    </source>
</reference>
<dbReference type="AlphaFoldDB" id="A0A2N6Q347"/>
<dbReference type="GO" id="GO:0016740">
    <property type="term" value="F:transferase activity"/>
    <property type="evidence" value="ECO:0007669"/>
    <property type="project" value="UniProtKB-KW"/>
</dbReference>
<organism evidence="2 3">
    <name type="scientific">Hoylesella timonensis</name>
    <dbReference type="NCBI Taxonomy" id="386414"/>
    <lineage>
        <taxon>Bacteria</taxon>
        <taxon>Pseudomonadati</taxon>
        <taxon>Bacteroidota</taxon>
        <taxon>Bacteroidia</taxon>
        <taxon>Bacteroidales</taxon>
        <taxon>Prevotellaceae</taxon>
        <taxon>Hoylesella</taxon>
    </lineage>
</organism>
<dbReference type="Pfam" id="PF00814">
    <property type="entry name" value="TsaD"/>
    <property type="match status" value="1"/>
</dbReference>
<dbReference type="InterPro" id="IPR022496">
    <property type="entry name" value="T6A_TsaB"/>
</dbReference>
<dbReference type="InterPro" id="IPR043129">
    <property type="entry name" value="ATPase_NBD"/>
</dbReference>
<evidence type="ECO:0000313" key="3">
    <source>
        <dbReference type="Proteomes" id="UP000235661"/>
    </source>
</evidence>